<evidence type="ECO:0000313" key="3">
    <source>
        <dbReference type="EMBL" id="SEH57660.1"/>
    </source>
</evidence>
<evidence type="ECO:0000313" key="4">
    <source>
        <dbReference type="Proteomes" id="UP000199125"/>
    </source>
</evidence>
<protein>
    <submittedName>
        <fullName evidence="3">Uncharacterized protein</fullName>
    </submittedName>
</protein>
<feature type="signal peptide" evidence="2">
    <location>
        <begin position="1"/>
        <end position="18"/>
    </location>
</feature>
<name>A0A1H6J7F4_9RHOB</name>
<feature type="region of interest" description="Disordered" evidence="1">
    <location>
        <begin position="105"/>
        <end position="150"/>
    </location>
</feature>
<dbReference type="STRING" id="65735.SAMN04488075_0161"/>
<keyword evidence="2" id="KW-0732">Signal</keyword>
<reference evidence="4" key="1">
    <citation type="submission" date="2016-10" db="EMBL/GenBank/DDBJ databases">
        <authorList>
            <person name="Varghese N."/>
            <person name="Submissions S."/>
        </authorList>
    </citation>
    <scope>NUCLEOTIDE SEQUENCE [LARGE SCALE GENOMIC DNA]</scope>
    <source>
        <strain evidence="4">DSM 11593</strain>
    </source>
</reference>
<dbReference type="Pfam" id="PF20107">
    <property type="entry name" value="DUF6497"/>
    <property type="match status" value="2"/>
</dbReference>
<evidence type="ECO:0000256" key="2">
    <source>
        <dbReference type="SAM" id="SignalP"/>
    </source>
</evidence>
<feature type="chain" id="PRO_5011581984" evidence="2">
    <location>
        <begin position="19"/>
        <end position="235"/>
    </location>
</feature>
<dbReference type="EMBL" id="FNXG01000001">
    <property type="protein sequence ID" value="SEH57660.1"/>
    <property type="molecule type" value="Genomic_DNA"/>
</dbReference>
<dbReference type="Proteomes" id="UP000199125">
    <property type="component" value="Unassembled WGS sequence"/>
</dbReference>
<accession>A0A1H6J7F4</accession>
<sequence>MSVLSSALLFASTLAGLASDGAHPLIAVPSGAEVWLQEELSDSMPGAGLVQRYRFVMPSLAARVPQFDEMPFDDVVPPELLDDHLEAPLTPEEQAELDDLLGGFSIEAAPGQDGPGPLDGVLPPDAAPLPSELAPPDPQPDMGEAGSPRDWAEDETVLPAAPDVLMQDPIHRDIVWLCENFVLPRIARLERLPGQVVISLASAPSIFGSFDPDIVQIFEGFSIPADLSHCVWEPL</sequence>
<organism evidence="3 4">
    <name type="scientific">Paracoccus alkenifer</name>
    <dbReference type="NCBI Taxonomy" id="65735"/>
    <lineage>
        <taxon>Bacteria</taxon>
        <taxon>Pseudomonadati</taxon>
        <taxon>Pseudomonadota</taxon>
        <taxon>Alphaproteobacteria</taxon>
        <taxon>Rhodobacterales</taxon>
        <taxon>Paracoccaceae</taxon>
        <taxon>Paracoccus</taxon>
    </lineage>
</organism>
<proteinExistence type="predicted"/>
<keyword evidence="4" id="KW-1185">Reference proteome</keyword>
<evidence type="ECO:0000256" key="1">
    <source>
        <dbReference type="SAM" id="MobiDB-lite"/>
    </source>
</evidence>
<dbReference type="InterPro" id="IPR045467">
    <property type="entry name" value="DUF6497"/>
</dbReference>
<feature type="compositionally biased region" description="Low complexity" evidence="1">
    <location>
        <begin position="108"/>
        <end position="124"/>
    </location>
</feature>
<gene>
    <name evidence="3" type="ORF">SAMN04488075_0161</name>
</gene>
<dbReference type="AlphaFoldDB" id="A0A1H6J7F4"/>